<dbReference type="AlphaFoldDB" id="A0A4P6P4Y2"/>
<organism evidence="1 2">
    <name type="scientific">Litorilituus sediminis</name>
    <dbReference type="NCBI Taxonomy" id="718192"/>
    <lineage>
        <taxon>Bacteria</taxon>
        <taxon>Pseudomonadati</taxon>
        <taxon>Pseudomonadota</taxon>
        <taxon>Gammaproteobacteria</taxon>
        <taxon>Alteromonadales</taxon>
        <taxon>Colwelliaceae</taxon>
        <taxon>Litorilituus</taxon>
    </lineage>
</organism>
<protein>
    <recommendedName>
        <fullName evidence="3">Lipoprotein</fullName>
    </recommendedName>
</protein>
<accession>A0A4P6P4Y2</accession>
<dbReference type="OrthoDB" id="6238758at2"/>
<reference evidence="1 2" key="1">
    <citation type="submission" date="2018-12" db="EMBL/GenBank/DDBJ databases">
        <title>Complete genome of Litorilituus sediminis.</title>
        <authorList>
            <person name="Liu A."/>
            <person name="Rong J."/>
        </authorList>
    </citation>
    <scope>NUCLEOTIDE SEQUENCE [LARGE SCALE GENOMIC DNA]</scope>
    <source>
        <strain evidence="1 2">JCM 17549</strain>
    </source>
</reference>
<sequence length="166" mass="18504">MFKKLSIMACSLLVACQPIESKPEQNKLALEYVCLKSQSQCEFKTEMGHVAITFAQALPASLQGNAKQGIYGELPFSVQLNVKQVDELIQVEQISAYMEGVDMFMGKVPLFFSESSARQYSADGLLANCSEETMVWRLWLTLKVKKAGEADLSEQTLFVDFTGQRS</sequence>
<gene>
    <name evidence="1" type="ORF">EMK97_01350</name>
</gene>
<keyword evidence="2" id="KW-1185">Reference proteome</keyword>
<evidence type="ECO:0000313" key="2">
    <source>
        <dbReference type="Proteomes" id="UP000290244"/>
    </source>
</evidence>
<evidence type="ECO:0008006" key="3">
    <source>
        <dbReference type="Google" id="ProtNLM"/>
    </source>
</evidence>
<evidence type="ECO:0000313" key="1">
    <source>
        <dbReference type="EMBL" id="QBG34477.1"/>
    </source>
</evidence>
<dbReference type="RefSeq" id="WP_130598721.1">
    <property type="nucleotide sequence ID" value="NZ_CP034759.1"/>
</dbReference>
<dbReference type="KEGG" id="lsd:EMK97_01350"/>
<name>A0A4P6P4Y2_9GAMM</name>
<proteinExistence type="predicted"/>
<dbReference type="Proteomes" id="UP000290244">
    <property type="component" value="Chromosome"/>
</dbReference>
<dbReference type="EMBL" id="CP034759">
    <property type="protein sequence ID" value="QBG34477.1"/>
    <property type="molecule type" value="Genomic_DNA"/>
</dbReference>
<dbReference type="PROSITE" id="PS51257">
    <property type="entry name" value="PROKAR_LIPOPROTEIN"/>
    <property type="match status" value="1"/>
</dbReference>